<evidence type="ECO:0000313" key="2">
    <source>
        <dbReference type="Proteomes" id="UP001066276"/>
    </source>
</evidence>
<name>A0AAV7QZZ9_PLEWA</name>
<reference evidence="1" key="1">
    <citation type="journal article" date="2022" name="bioRxiv">
        <title>Sequencing and chromosome-scale assembly of the giantPleurodeles waltlgenome.</title>
        <authorList>
            <person name="Brown T."/>
            <person name="Elewa A."/>
            <person name="Iarovenko S."/>
            <person name="Subramanian E."/>
            <person name="Araus A.J."/>
            <person name="Petzold A."/>
            <person name="Susuki M."/>
            <person name="Suzuki K.-i.T."/>
            <person name="Hayashi T."/>
            <person name="Toyoda A."/>
            <person name="Oliveira C."/>
            <person name="Osipova E."/>
            <person name="Leigh N.D."/>
            <person name="Simon A."/>
            <person name="Yun M.H."/>
        </authorList>
    </citation>
    <scope>NUCLEOTIDE SEQUENCE</scope>
    <source>
        <strain evidence="1">20211129_DDA</strain>
        <tissue evidence="1">Liver</tissue>
    </source>
</reference>
<keyword evidence="2" id="KW-1185">Reference proteome</keyword>
<dbReference type="AlphaFoldDB" id="A0AAV7QZZ9"/>
<proteinExistence type="predicted"/>
<organism evidence="1 2">
    <name type="scientific">Pleurodeles waltl</name>
    <name type="common">Iberian ribbed newt</name>
    <dbReference type="NCBI Taxonomy" id="8319"/>
    <lineage>
        <taxon>Eukaryota</taxon>
        <taxon>Metazoa</taxon>
        <taxon>Chordata</taxon>
        <taxon>Craniata</taxon>
        <taxon>Vertebrata</taxon>
        <taxon>Euteleostomi</taxon>
        <taxon>Amphibia</taxon>
        <taxon>Batrachia</taxon>
        <taxon>Caudata</taxon>
        <taxon>Salamandroidea</taxon>
        <taxon>Salamandridae</taxon>
        <taxon>Pleurodelinae</taxon>
        <taxon>Pleurodeles</taxon>
    </lineage>
</organism>
<dbReference type="EMBL" id="JANPWB010000010">
    <property type="protein sequence ID" value="KAJ1145007.1"/>
    <property type="molecule type" value="Genomic_DNA"/>
</dbReference>
<evidence type="ECO:0000313" key="1">
    <source>
        <dbReference type="EMBL" id="KAJ1145007.1"/>
    </source>
</evidence>
<gene>
    <name evidence="1" type="ORF">NDU88_011299</name>
</gene>
<accession>A0AAV7QZZ9</accession>
<comment type="caution">
    <text evidence="1">The sequence shown here is derived from an EMBL/GenBank/DDBJ whole genome shotgun (WGS) entry which is preliminary data.</text>
</comment>
<protein>
    <submittedName>
        <fullName evidence="1">Uncharacterized protein</fullName>
    </submittedName>
</protein>
<sequence length="80" mass="8371">MAPRASLGSGASQAPEPLPRLFARRCLRHVGTQEEKGQCGLAPETAACGGNAIRSACMQGDQDPAVAREPMGAILRLLQQ</sequence>
<dbReference type="Proteomes" id="UP001066276">
    <property type="component" value="Chromosome 6"/>
</dbReference>